<keyword evidence="1" id="KW-0812">Transmembrane</keyword>
<sequence>IKAFLKLSQVIVCGIGLIYMVLTTWEADRVTRFLQKQSMEGTWASFTDPISLASLFINLAFGTYFIVTFCLFIGHLYGDSKTVGETLLLVIGCLMMIIVGGILVVSIDDVPDKIFDNTVVLGVLALIAAVLLLTDAGTKCASKPKIKKETPASKKKKEIEIVPSEQPKKEVEIVEEKIEELKKEEEPKKQAEEPVKESGISSVEIRIKDPNKNWPVYGERTRATSEIDVLAEAEAVDRMLSRGVALGRARGHLPRLSESPVRHTSSFYITQAPQFAWKRLSEK</sequence>
<feature type="transmembrane region" description="Helical" evidence="1">
    <location>
        <begin position="119"/>
        <end position="138"/>
    </location>
</feature>
<feature type="transmembrane region" description="Helical" evidence="1">
    <location>
        <begin position="86"/>
        <end position="107"/>
    </location>
</feature>
<proteinExistence type="evidence at transcript level"/>
<accession>A0A023F080</accession>
<feature type="transmembrane region" description="Helical" evidence="1">
    <location>
        <begin position="7"/>
        <end position="25"/>
    </location>
</feature>
<protein>
    <submittedName>
        <fullName evidence="2">Putative membrane protein</fullName>
    </submittedName>
</protein>
<feature type="non-terminal residue" evidence="2">
    <location>
        <position position="1"/>
    </location>
</feature>
<organism evidence="2">
    <name type="scientific">Triatoma infestans</name>
    <name type="common">Assassin bug</name>
    <dbReference type="NCBI Taxonomy" id="30076"/>
    <lineage>
        <taxon>Eukaryota</taxon>
        <taxon>Metazoa</taxon>
        <taxon>Ecdysozoa</taxon>
        <taxon>Arthropoda</taxon>
        <taxon>Hexapoda</taxon>
        <taxon>Insecta</taxon>
        <taxon>Pterygota</taxon>
        <taxon>Neoptera</taxon>
        <taxon>Paraneoptera</taxon>
        <taxon>Hemiptera</taxon>
        <taxon>Heteroptera</taxon>
        <taxon>Panheteroptera</taxon>
        <taxon>Cimicomorpha</taxon>
        <taxon>Reduviidae</taxon>
        <taxon>Triatominae</taxon>
        <taxon>Triatoma</taxon>
    </lineage>
</organism>
<reference evidence="2" key="1">
    <citation type="journal article" date="2014" name="PLoS Negl. Trop. Dis.">
        <title>An updated insight into the Sialotranscriptome of Triatoma infestans: developmental stage and geographic variations.</title>
        <authorList>
            <person name="Schwarz A."/>
            <person name="Medrano-Mercado N."/>
            <person name="Schaub G.A."/>
            <person name="Struchiner C.J."/>
            <person name="Bargues M.D."/>
            <person name="Levy M.Z."/>
            <person name="Ribeiro J.M."/>
        </authorList>
    </citation>
    <scope>NUCLEOTIDE SEQUENCE</scope>
    <source>
        <strain evidence="2">Chile</strain>
        <tissue evidence="2">Salivary glands</tissue>
    </source>
</reference>
<dbReference type="EMBL" id="GBBI01004533">
    <property type="protein sequence ID" value="JAC14179.1"/>
    <property type="molecule type" value="mRNA"/>
</dbReference>
<keyword evidence="1" id="KW-0472">Membrane</keyword>
<dbReference type="AlphaFoldDB" id="A0A023F080"/>
<name>A0A023F080_TRIIF</name>
<evidence type="ECO:0000256" key="1">
    <source>
        <dbReference type="SAM" id="Phobius"/>
    </source>
</evidence>
<evidence type="ECO:0000313" key="2">
    <source>
        <dbReference type="EMBL" id="JAC14179.1"/>
    </source>
</evidence>
<keyword evidence="1" id="KW-1133">Transmembrane helix</keyword>
<feature type="transmembrane region" description="Helical" evidence="1">
    <location>
        <begin position="50"/>
        <end position="74"/>
    </location>
</feature>